<keyword evidence="10" id="KW-1185">Reference proteome</keyword>
<dbReference type="GO" id="GO:0016787">
    <property type="term" value="F:hydrolase activity"/>
    <property type="evidence" value="ECO:0007669"/>
    <property type="project" value="UniProtKB-KW"/>
</dbReference>
<evidence type="ECO:0000256" key="3">
    <source>
        <dbReference type="ARBA" id="ARBA00022741"/>
    </source>
</evidence>
<reference evidence="9" key="1">
    <citation type="journal article" date="2018" name="Virology">
        <title>Isolation, characterization and prevalence of a novel Gammaherpesvirus in Eptesicus fuscus, the North American big brown bat.</title>
        <authorList>
            <person name="Subudhi S."/>
            <person name="Rapin N."/>
            <person name="Dorville N."/>
            <person name="Hill J.E."/>
            <person name="Town J."/>
            <person name="Willis C.K."/>
            <person name="Bollinger T.K."/>
            <person name="Misra V."/>
        </authorList>
    </citation>
    <scope>NUCLEOTIDE SEQUENCE</scope>
</reference>
<protein>
    <submittedName>
        <fullName evidence="9">DNA helicase-primase complex component</fullName>
    </submittedName>
</protein>
<dbReference type="GO" id="GO:0005524">
    <property type="term" value="F:ATP binding"/>
    <property type="evidence" value="ECO:0007669"/>
    <property type="project" value="UniProtKB-KW"/>
</dbReference>
<dbReference type="Proteomes" id="UP000290797">
    <property type="component" value="Segment"/>
</dbReference>
<evidence type="ECO:0000256" key="1">
    <source>
        <dbReference type="ARBA" id="ARBA00022562"/>
    </source>
</evidence>
<dbReference type="OrthoDB" id="496at10239"/>
<feature type="compositionally biased region" description="Gly residues" evidence="7">
    <location>
        <begin position="146"/>
        <end position="155"/>
    </location>
</feature>
<keyword evidence="6" id="KW-0067">ATP-binding</keyword>
<dbReference type="InterPro" id="IPR003840">
    <property type="entry name" value="DNA_helicase_dom"/>
</dbReference>
<evidence type="ECO:0000256" key="7">
    <source>
        <dbReference type="SAM" id="MobiDB-lite"/>
    </source>
</evidence>
<evidence type="ECO:0000256" key="2">
    <source>
        <dbReference type="ARBA" id="ARBA00022705"/>
    </source>
</evidence>
<dbReference type="EMBL" id="MF385016">
    <property type="protein sequence ID" value="ATA58273.1"/>
    <property type="molecule type" value="Genomic_DNA"/>
</dbReference>
<organism evidence="9">
    <name type="scientific">vespertilionid gammaherpesvirus 3</name>
    <dbReference type="NCBI Taxonomy" id="2846598"/>
    <lineage>
        <taxon>Viruses</taxon>
        <taxon>Duplodnaviria</taxon>
        <taxon>Heunggongvirae</taxon>
        <taxon>Peploviricota</taxon>
        <taxon>Herviviricetes</taxon>
        <taxon>Herpesvirales</taxon>
        <taxon>Orthoherpesviridae</taxon>
        <taxon>Gammaherpesvirinae</taxon>
        <taxon>Patagivirus</taxon>
        <taxon>Patagivirus vespertilionidgamma3</taxon>
    </lineage>
</organism>
<dbReference type="Pfam" id="PF02689">
    <property type="entry name" value="Herpes_Helicase"/>
    <property type="match status" value="1"/>
</dbReference>
<keyword evidence="2" id="KW-0235">DNA replication</keyword>
<keyword evidence="4" id="KW-0378">Hydrolase</keyword>
<keyword evidence="5 9" id="KW-0347">Helicase</keyword>
<dbReference type="HAMAP" id="MF_04030">
    <property type="entry name" value="HSV_HELI"/>
    <property type="match status" value="1"/>
</dbReference>
<evidence type="ECO:0000256" key="5">
    <source>
        <dbReference type="ARBA" id="ARBA00022806"/>
    </source>
</evidence>
<dbReference type="InterPro" id="IPR034711">
    <property type="entry name" value="HSV_HELI"/>
</dbReference>
<dbReference type="SUPFAM" id="SSF52540">
    <property type="entry name" value="P-loop containing nucleoside triphosphate hydrolases"/>
    <property type="match status" value="2"/>
</dbReference>
<dbReference type="InterPro" id="IPR027417">
    <property type="entry name" value="P-loop_NTPase"/>
</dbReference>
<keyword evidence="1" id="KW-1048">Host nucleus</keyword>
<dbReference type="GO" id="GO:0004386">
    <property type="term" value="F:helicase activity"/>
    <property type="evidence" value="ECO:0007669"/>
    <property type="project" value="UniProtKB-KW"/>
</dbReference>
<proteinExistence type="inferred from homology"/>
<evidence type="ECO:0000313" key="10">
    <source>
        <dbReference type="Proteomes" id="UP000290797"/>
    </source>
</evidence>
<evidence type="ECO:0000313" key="9">
    <source>
        <dbReference type="EMBL" id="ATA58273.1"/>
    </source>
</evidence>
<evidence type="ECO:0000256" key="6">
    <source>
        <dbReference type="ARBA" id="ARBA00022840"/>
    </source>
</evidence>
<feature type="domain" description="DNA replication helicase" evidence="8">
    <location>
        <begin position="49"/>
        <end position="920"/>
    </location>
</feature>
<evidence type="ECO:0000256" key="4">
    <source>
        <dbReference type="ARBA" id="ARBA00022801"/>
    </source>
</evidence>
<sequence>MISNRATDCRVGWITMAGAAPLAAPGKSGKFGQRGASNISSSPPPEPAPGFILNMTSDSKVREIVRRVRELAARTVAEPPEMSWFDGQCDPADDPDEAYAECGEVGGLLASTPGPKSRPIDRGEAGGPPKNSAGFEGEMSGRREGCGNGEGGEGACGDEKGSPVPFLPFSAFLITGTAGAGKSTSISALHQNLNCLVTGATTVAAQNLSRGLRAYCPTIFNAFGFKGRHINFQTRVAPQHVSAATMAGVQRRELCRYWPVISDITQDFTRRRQKGQYATLGRAAFNTLVQMGPPSLWTTNIIVIDEAGTLSSHILSAVVYFYWLYNSWLETPLYRAGAVPCIVCVGSPTQTEAFQSTFNHSKQKHHIAECDNVLSFLIGNPVVAAYAGVGRNWALFINNKRCVDPEFGHLLKTLEYDLDVAPEVMTYVDRFVVPRARILNPFEFVGWTRLFLSHGEVKAYLVSLHSALATGAENAAGACLFSCPIVCEVFTKPFLEYRATVNLPSLSPVEWLTRNLSRLSNYSQFVDQDMVAAATAVTDRSTRVTYTANFVRNSYISVNGKTKKCICGYMGTFARFRRVLESDTFIDAHAHEQPEFAYSFLNTLIYNGLYSFYRRGLEAGNSAYLCELVTVPLPPALLHDISPSIPGEDGEDEDDVGCTGVDGDTEGDRGEYGWFETGDPRAGEELGPGGAAETPGRLRDDEDIFYHRVPRPPSASSASLPTLIELYHALKRYFLARMAVAERHLGADFVDEAFYTFTVNMVIRDGVDFSSPSDRLPGLLDFASTVESYRLKGYTFLRVNFGRYGRQEEPTQDSQSRMPTMVVEDSGGFVACLENNVTKMSETLENGNVLHMCSVSDYGISSKLSMTVTKAQGLSLDRVAVSFGNHRNVRKSHVYVAISRATDPNCLVMDRNPLRALEAADEGDGDANFRPTAQRPPPKRRTAPAPGTLSSASKHIIKAMHNPDTLLVY</sequence>
<feature type="region of interest" description="Disordered" evidence="7">
    <location>
        <begin position="24"/>
        <end position="49"/>
    </location>
</feature>
<dbReference type="GO" id="GO:0006260">
    <property type="term" value="P:DNA replication"/>
    <property type="evidence" value="ECO:0007669"/>
    <property type="project" value="UniProtKB-KW"/>
</dbReference>
<evidence type="ECO:0000259" key="8">
    <source>
        <dbReference type="Pfam" id="PF02689"/>
    </source>
</evidence>
<name>A0A2D0ZMJ5_9GAMA</name>
<keyword evidence="3" id="KW-0547">Nucleotide-binding</keyword>
<dbReference type="Gene3D" id="3.40.50.300">
    <property type="entry name" value="P-loop containing nucleotide triphosphate hydrolases"/>
    <property type="match status" value="1"/>
</dbReference>
<accession>A0A2D0ZMJ5</accession>
<dbReference type="CDD" id="cd18809">
    <property type="entry name" value="SF1_C_RecD"/>
    <property type="match status" value="1"/>
</dbReference>
<feature type="region of interest" description="Disordered" evidence="7">
    <location>
        <begin position="107"/>
        <end position="157"/>
    </location>
</feature>
<feature type="region of interest" description="Disordered" evidence="7">
    <location>
        <begin position="919"/>
        <end position="954"/>
    </location>
</feature>
<feature type="region of interest" description="Disordered" evidence="7">
    <location>
        <begin position="669"/>
        <end position="694"/>
    </location>
</feature>